<keyword evidence="2" id="KW-1185">Reference proteome</keyword>
<dbReference type="STRING" id="1508404.JMA_14270"/>
<gene>
    <name evidence="1" type="ORF">JMA_14270</name>
</gene>
<proteinExistence type="predicted"/>
<dbReference type="BioCyc" id="JESP1508404:G14D9-10681-MONOMER"/>
<dbReference type="OrthoDB" id="2968468at2"/>
<name>A0A0B5ARP1_9BACL</name>
<dbReference type="Proteomes" id="UP000031449">
    <property type="component" value="Chromosome"/>
</dbReference>
<dbReference type="EMBL" id="CP009416">
    <property type="protein sequence ID" value="AJD90744.1"/>
    <property type="molecule type" value="Genomic_DNA"/>
</dbReference>
<dbReference type="AlphaFoldDB" id="A0A0B5ARP1"/>
<reference evidence="1 2" key="1">
    <citation type="submission" date="2014-08" db="EMBL/GenBank/DDBJ databases">
        <title>Complete genome of a marine bacteria Jeotgalibacillus malaysiensis.</title>
        <authorList>
            <person name="Yaakop A.S."/>
            <person name="Chan K.-G."/>
            <person name="Goh K.M."/>
        </authorList>
    </citation>
    <scope>NUCLEOTIDE SEQUENCE [LARGE SCALE GENOMIC DNA]</scope>
    <source>
        <strain evidence="1 2">D5</strain>
    </source>
</reference>
<dbReference type="KEGG" id="jeo:JMA_14270"/>
<accession>A0A0B5ARP1</accession>
<organism evidence="1 2">
    <name type="scientific">Jeotgalibacillus malaysiensis</name>
    <dbReference type="NCBI Taxonomy" id="1508404"/>
    <lineage>
        <taxon>Bacteria</taxon>
        <taxon>Bacillati</taxon>
        <taxon>Bacillota</taxon>
        <taxon>Bacilli</taxon>
        <taxon>Bacillales</taxon>
        <taxon>Caryophanaceae</taxon>
        <taxon>Jeotgalibacillus</taxon>
    </lineage>
</organism>
<evidence type="ECO:0000313" key="2">
    <source>
        <dbReference type="Proteomes" id="UP000031449"/>
    </source>
</evidence>
<evidence type="ECO:0000313" key="1">
    <source>
        <dbReference type="EMBL" id="AJD90744.1"/>
    </source>
</evidence>
<dbReference type="HOGENOM" id="CLU_2861754_0_0_9"/>
<sequence>MHKKGRPLFYVNQPEFPEIKPVMQHCYKAPSVHEKTPVKNAKVPPLGYVEESAIEKPLPETPLQ</sequence>
<protein>
    <submittedName>
        <fullName evidence="1">Uncharacterized protein</fullName>
    </submittedName>
</protein>